<accession>D4YNL8</accession>
<protein>
    <submittedName>
        <fullName evidence="1">Uncharacterized protein</fullName>
    </submittedName>
</protein>
<sequence length="313" mass="34852">MVHVGYDTNFLILDPRAVEVCSAYVLGDASEIDLRPWAEYAMMMRVIRHRAKAWALKAPRQGALDSTVHVWGRPFLTAGETADEVAARVEQWLGSSPANVDDLARENLRAIWHDQPNVDALIAQSDPGDDWLRLSPDDLRYEVCGQLDRLRSAVKAYESGRGSDPAPDSAGDQSNTELLERACFNFTVNVVSHSPGWMSSGNTIASISWWGGDRFPLAAKLESRLPGLSVQAETWAHENYCVGMTVGPKDLDMLPQEVTDDYVRVFAEQLRGDEEYARKELTKMVESVVTARTLKWGWCEASEVYSGAEGRMN</sequence>
<evidence type="ECO:0000313" key="2">
    <source>
        <dbReference type="Proteomes" id="UP000005714"/>
    </source>
</evidence>
<dbReference type="AlphaFoldDB" id="D4YNL8"/>
<dbReference type="Proteomes" id="UP000005714">
    <property type="component" value="Unassembled WGS sequence"/>
</dbReference>
<keyword evidence="2" id="KW-1185">Reference proteome</keyword>
<gene>
    <name evidence="1" type="ORF">HMPREF0183_1528</name>
</gene>
<dbReference type="STRING" id="585530.HMPREF0183_1528"/>
<comment type="caution">
    <text evidence="1">The sequence shown here is derived from an EMBL/GenBank/DDBJ whole genome shotgun (WGS) entry which is preliminary data.</text>
</comment>
<dbReference type="EMBL" id="ADNU01000043">
    <property type="protein sequence ID" value="EFG47264.1"/>
    <property type="molecule type" value="Genomic_DNA"/>
</dbReference>
<name>D4YNL8_9MICO</name>
<organism evidence="1 2">
    <name type="scientific">Brevibacterium mcbrellneri ATCC 49030</name>
    <dbReference type="NCBI Taxonomy" id="585530"/>
    <lineage>
        <taxon>Bacteria</taxon>
        <taxon>Bacillati</taxon>
        <taxon>Actinomycetota</taxon>
        <taxon>Actinomycetes</taxon>
        <taxon>Micrococcales</taxon>
        <taxon>Brevibacteriaceae</taxon>
        <taxon>Brevibacterium</taxon>
    </lineage>
</organism>
<reference evidence="1 2" key="1">
    <citation type="submission" date="2010-04" db="EMBL/GenBank/DDBJ databases">
        <authorList>
            <person name="Qin X."/>
            <person name="Bachman B."/>
            <person name="Battles P."/>
            <person name="Bell A."/>
            <person name="Bess C."/>
            <person name="Bickham C."/>
            <person name="Chaboub L."/>
            <person name="Chen D."/>
            <person name="Coyle M."/>
            <person name="Deiros D.R."/>
            <person name="Dinh H."/>
            <person name="Forbes L."/>
            <person name="Fowler G."/>
            <person name="Francisco L."/>
            <person name="Fu Q."/>
            <person name="Gubbala S."/>
            <person name="Hale W."/>
            <person name="Han Y."/>
            <person name="Hemphill L."/>
            <person name="Highlander S.K."/>
            <person name="Hirani K."/>
            <person name="Hogues M."/>
            <person name="Jackson L."/>
            <person name="Jakkamsetti A."/>
            <person name="Javaid M."/>
            <person name="Jiang H."/>
            <person name="Korchina V."/>
            <person name="Kovar C."/>
            <person name="Lara F."/>
            <person name="Lee S."/>
            <person name="Mata R."/>
            <person name="Mathew T."/>
            <person name="Moen C."/>
            <person name="Morales K."/>
            <person name="Munidasa M."/>
            <person name="Nazareth L."/>
            <person name="Ngo R."/>
            <person name="Nguyen L."/>
            <person name="Okwuonu G."/>
            <person name="Ongeri F."/>
            <person name="Patil S."/>
            <person name="Petrosino J."/>
            <person name="Pham C."/>
            <person name="Pham P."/>
            <person name="Pu L.-L."/>
            <person name="Puazo M."/>
            <person name="Raj R."/>
            <person name="Reid J."/>
            <person name="Rouhana J."/>
            <person name="Saada N."/>
            <person name="Shang Y."/>
            <person name="Simmons D."/>
            <person name="Thornton R."/>
            <person name="Warren J."/>
            <person name="Weissenberger G."/>
            <person name="Zhang J."/>
            <person name="Zhang L."/>
            <person name="Zhou C."/>
            <person name="Zhu D."/>
            <person name="Muzny D."/>
            <person name="Worley K."/>
            <person name="Gibbs R."/>
        </authorList>
    </citation>
    <scope>NUCLEOTIDE SEQUENCE [LARGE SCALE GENOMIC DNA]</scope>
    <source>
        <strain evidence="1 2">ATCC 49030</strain>
    </source>
</reference>
<proteinExistence type="predicted"/>
<evidence type="ECO:0000313" key="1">
    <source>
        <dbReference type="EMBL" id="EFG47264.1"/>
    </source>
</evidence>
<dbReference type="eggNOG" id="ENOG50348I1">
    <property type="taxonomic scope" value="Bacteria"/>
</dbReference>